<organism evidence="1 2">
    <name type="scientific">Paenibacillus cellulosilyticus</name>
    <dbReference type="NCBI Taxonomy" id="375489"/>
    <lineage>
        <taxon>Bacteria</taxon>
        <taxon>Bacillati</taxon>
        <taxon>Bacillota</taxon>
        <taxon>Bacilli</taxon>
        <taxon>Bacillales</taxon>
        <taxon>Paenibacillaceae</taxon>
        <taxon>Paenibacillus</taxon>
    </lineage>
</organism>
<proteinExistence type="predicted"/>
<keyword evidence="2" id="KW-1185">Reference proteome</keyword>
<dbReference type="AlphaFoldDB" id="A0A2V2YD76"/>
<gene>
    <name evidence="1" type="ORF">DFQ01_14524</name>
</gene>
<evidence type="ECO:0000313" key="1">
    <source>
        <dbReference type="EMBL" id="PWV89427.1"/>
    </source>
</evidence>
<accession>A0A2V2YD76</accession>
<protein>
    <submittedName>
        <fullName evidence="1">Uncharacterized protein</fullName>
    </submittedName>
</protein>
<evidence type="ECO:0000313" key="2">
    <source>
        <dbReference type="Proteomes" id="UP000246635"/>
    </source>
</evidence>
<comment type="caution">
    <text evidence="1">The sequence shown here is derived from an EMBL/GenBank/DDBJ whole genome shotgun (WGS) entry which is preliminary data.</text>
</comment>
<sequence length="43" mass="4656">MRFPLLFNQLFVSALYGGDRHCKGVKAAGGCSFSACAYARKTI</sequence>
<dbReference type="Proteomes" id="UP000246635">
    <property type="component" value="Unassembled WGS sequence"/>
</dbReference>
<dbReference type="EMBL" id="QGTQ01000045">
    <property type="protein sequence ID" value="PWV89427.1"/>
    <property type="molecule type" value="Genomic_DNA"/>
</dbReference>
<reference evidence="1 2" key="1">
    <citation type="submission" date="2018-05" db="EMBL/GenBank/DDBJ databases">
        <title>Genomic Encyclopedia of Type Strains, Phase III (KMG-III): the genomes of soil and plant-associated and newly described type strains.</title>
        <authorList>
            <person name="Whitman W."/>
        </authorList>
    </citation>
    <scope>NUCLEOTIDE SEQUENCE [LARGE SCALE GENOMIC DNA]</scope>
    <source>
        <strain evidence="1 2">CECT 5696</strain>
    </source>
</reference>
<name>A0A2V2YD76_9BACL</name>